<sequence>MNIQQMIQSAQKIQREYEKEHKKLEEKEFTYTANDAIKLTLKGDMSFVSLEFLDKDILEKDNAEMISDMVEIAYTHIRDEILSEEDKISSKFSKGMPGGFGF</sequence>
<dbReference type="AlphaFoldDB" id="A0A9D9GXZ6"/>
<keyword evidence="1" id="KW-0175">Coiled coil</keyword>
<dbReference type="InterPro" id="IPR004401">
    <property type="entry name" value="YbaB/EbfC"/>
</dbReference>
<reference evidence="2" key="1">
    <citation type="submission" date="2020-10" db="EMBL/GenBank/DDBJ databases">
        <authorList>
            <person name="Gilroy R."/>
        </authorList>
    </citation>
    <scope>NUCLEOTIDE SEQUENCE</scope>
    <source>
        <strain evidence="2">11159</strain>
    </source>
</reference>
<dbReference type="PIRSF" id="PIRSF004555">
    <property type="entry name" value="UCP004555"/>
    <property type="match status" value="1"/>
</dbReference>
<comment type="caution">
    <text evidence="2">The sequence shown here is derived from an EMBL/GenBank/DDBJ whole genome shotgun (WGS) entry which is preliminary data.</text>
</comment>
<dbReference type="SUPFAM" id="SSF82607">
    <property type="entry name" value="YbaB-like"/>
    <property type="match status" value="1"/>
</dbReference>
<evidence type="ECO:0000313" key="2">
    <source>
        <dbReference type="EMBL" id="MBO8428048.1"/>
    </source>
</evidence>
<gene>
    <name evidence="2" type="ORF">IAC58_05865</name>
</gene>
<protein>
    <submittedName>
        <fullName evidence="2">YbaB/EbfC family nucleoid-associated protein</fullName>
    </submittedName>
</protein>
<organism evidence="2 3">
    <name type="scientific">Candidatus Onthovivens merdipullorum</name>
    <dbReference type="NCBI Taxonomy" id="2840889"/>
    <lineage>
        <taxon>Bacteria</taxon>
        <taxon>Bacillati</taxon>
        <taxon>Bacillota</taxon>
        <taxon>Bacilli</taxon>
        <taxon>Bacillales</taxon>
        <taxon>Candidatus Onthovivens</taxon>
    </lineage>
</organism>
<dbReference type="GO" id="GO:0003677">
    <property type="term" value="F:DNA binding"/>
    <property type="evidence" value="ECO:0007669"/>
    <property type="project" value="InterPro"/>
</dbReference>
<evidence type="ECO:0000313" key="3">
    <source>
        <dbReference type="Proteomes" id="UP000823613"/>
    </source>
</evidence>
<dbReference type="Pfam" id="PF02575">
    <property type="entry name" value="YbaB_DNA_bd"/>
    <property type="match status" value="1"/>
</dbReference>
<accession>A0A9D9GXZ6</accession>
<name>A0A9D9GXZ6_9BACL</name>
<dbReference type="InterPro" id="IPR036894">
    <property type="entry name" value="YbaB-like_sf"/>
</dbReference>
<proteinExistence type="predicted"/>
<dbReference type="Proteomes" id="UP000823613">
    <property type="component" value="Unassembled WGS sequence"/>
</dbReference>
<evidence type="ECO:0000256" key="1">
    <source>
        <dbReference type="SAM" id="Coils"/>
    </source>
</evidence>
<dbReference type="EMBL" id="JADIMY010000117">
    <property type="protein sequence ID" value="MBO8428048.1"/>
    <property type="molecule type" value="Genomic_DNA"/>
</dbReference>
<dbReference type="Gene3D" id="3.30.1310.10">
    <property type="entry name" value="Nucleoid-associated protein YbaB-like domain"/>
    <property type="match status" value="1"/>
</dbReference>
<feature type="coiled-coil region" evidence="1">
    <location>
        <begin position="3"/>
        <end position="30"/>
    </location>
</feature>
<reference evidence="2" key="2">
    <citation type="journal article" date="2021" name="PeerJ">
        <title>Extensive microbial diversity within the chicken gut microbiome revealed by metagenomics and culture.</title>
        <authorList>
            <person name="Gilroy R."/>
            <person name="Ravi A."/>
            <person name="Getino M."/>
            <person name="Pursley I."/>
            <person name="Horton D.L."/>
            <person name="Alikhan N.F."/>
            <person name="Baker D."/>
            <person name="Gharbi K."/>
            <person name="Hall N."/>
            <person name="Watson M."/>
            <person name="Adriaenssens E.M."/>
            <person name="Foster-Nyarko E."/>
            <person name="Jarju S."/>
            <person name="Secka A."/>
            <person name="Antonio M."/>
            <person name="Oren A."/>
            <person name="Chaudhuri R.R."/>
            <person name="La Ragione R."/>
            <person name="Hildebrand F."/>
            <person name="Pallen M.J."/>
        </authorList>
    </citation>
    <scope>NUCLEOTIDE SEQUENCE</scope>
    <source>
        <strain evidence="2">11159</strain>
    </source>
</reference>